<dbReference type="Proteomes" id="UP000623681">
    <property type="component" value="Unassembled WGS sequence"/>
</dbReference>
<keyword evidence="2" id="KW-1185">Reference proteome</keyword>
<protein>
    <submittedName>
        <fullName evidence="1">Uncharacterized protein</fullName>
    </submittedName>
</protein>
<accession>A0A937FHS0</accession>
<evidence type="ECO:0000313" key="2">
    <source>
        <dbReference type="Proteomes" id="UP000623681"/>
    </source>
</evidence>
<sequence>MILSTSIPAFSLPVESKTVTQTKTSSSNDLPNSIYYDDGTYVGVLTGQGVTKTLISGSPADSKIVTGVNDAYGNWIDDGRTQKKKKWGVWSWANGSWIPRGTLDQPQHDEYMVHGWTYVQLDTDYLWLYPLSQNYRVGEYSGIVYRQSDPAFDIQPANPEPPRDGGFQIMESYWSTWYYTGTVSKPDTRVYKYSQNYSGTVTLKASDIKSNPVSISGNEYTNNNIYWVQPNNQFSIKISGSTATANSDYKINSLHAIMKDETNSQINFNGYVNNSQNTSSNGTTTNSSVLMQLISTSVNRTSSTNTEANFSAKITQDNKTYYIYPLLRLYQDGDYTDPTKLLRETTLWEDIKKAVVKSDGVAPNGIVDCYYDNVTSDMSINVSNVVEIGSGVKRIWAEYSLNDSQLNVVEEDLKNNNGIYKGGKNLQDLFNGNADTVNVKVKAIDNVGNERTLLSKDTDVFTLNANIVRVLDPHDPIFKSGEKGILKINVTGGVDRINITFPTELSSLDDTLNKEITLTPQKADSIDYEFFIPLETEMNSYNVQVKAYKKDKEKVVYPPFSVTGNILDELKTRIRLMNR</sequence>
<dbReference type="EMBL" id="JAESWA010000022">
    <property type="protein sequence ID" value="MBL4932268.1"/>
    <property type="molecule type" value="Genomic_DNA"/>
</dbReference>
<evidence type="ECO:0000313" key="1">
    <source>
        <dbReference type="EMBL" id="MBL4932268.1"/>
    </source>
</evidence>
<name>A0A937FHS0_9CLOT</name>
<comment type="caution">
    <text evidence="1">The sequence shown here is derived from an EMBL/GenBank/DDBJ whole genome shotgun (WGS) entry which is preliminary data.</text>
</comment>
<proteinExistence type="predicted"/>
<reference evidence="1" key="1">
    <citation type="submission" date="2021-01" db="EMBL/GenBank/DDBJ databases">
        <title>Genome public.</title>
        <authorList>
            <person name="Liu C."/>
            <person name="Sun Q."/>
        </authorList>
    </citation>
    <scope>NUCLEOTIDE SEQUENCE</scope>
    <source>
        <strain evidence="1">YIM B02565</strain>
    </source>
</reference>
<dbReference type="AlphaFoldDB" id="A0A937FHS0"/>
<organism evidence="1 2">
    <name type="scientific">Clostridium paridis</name>
    <dbReference type="NCBI Taxonomy" id="2803863"/>
    <lineage>
        <taxon>Bacteria</taxon>
        <taxon>Bacillati</taxon>
        <taxon>Bacillota</taxon>
        <taxon>Clostridia</taxon>
        <taxon>Eubacteriales</taxon>
        <taxon>Clostridiaceae</taxon>
        <taxon>Clostridium</taxon>
    </lineage>
</organism>
<gene>
    <name evidence="1" type="ORF">JK634_10655</name>
</gene>